<evidence type="ECO:0000313" key="4">
    <source>
        <dbReference type="Proteomes" id="UP000023152"/>
    </source>
</evidence>
<feature type="region of interest" description="Disordered" evidence="1">
    <location>
        <begin position="1"/>
        <end position="47"/>
    </location>
</feature>
<reference evidence="3 4" key="1">
    <citation type="journal article" date="2013" name="Curr. Biol.">
        <title>The Genome of the Foraminiferan Reticulomyxa filosa.</title>
        <authorList>
            <person name="Glockner G."/>
            <person name="Hulsmann N."/>
            <person name="Schleicher M."/>
            <person name="Noegel A.A."/>
            <person name="Eichinger L."/>
            <person name="Gallinger C."/>
            <person name="Pawlowski J."/>
            <person name="Sierra R."/>
            <person name="Euteneuer U."/>
            <person name="Pillet L."/>
            <person name="Moustafa A."/>
            <person name="Platzer M."/>
            <person name="Groth M."/>
            <person name="Szafranski K."/>
            <person name="Schliwa M."/>
        </authorList>
    </citation>
    <scope>NUCLEOTIDE SEQUENCE [LARGE SCALE GENOMIC DNA]</scope>
</reference>
<dbReference type="AlphaFoldDB" id="X6LMW7"/>
<keyword evidence="4" id="KW-1185">Reference proteome</keyword>
<keyword evidence="2" id="KW-0472">Membrane</keyword>
<feature type="compositionally biased region" description="Polar residues" evidence="1">
    <location>
        <begin position="35"/>
        <end position="47"/>
    </location>
</feature>
<proteinExistence type="predicted"/>
<evidence type="ECO:0000256" key="2">
    <source>
        <dbReference type="SAM" id="Phobius"/>
    </source>
</evidence>
<evidence type="ECO:0000313" key="3">
    <source>
        <dbReference type="EMBL" id="ETO02070.1"/>
    </source>
</evidence>
<keyword evidence="2" id="KW-0812">Transmembrane</keyword>
<gene>
    <name evidence="3" type="ORF">RFI_35366</name>
</gene>
<feature type="non-terminal residue" evidence="3">
    <location>
        <position position="1"/>
    </location>
</feature>
<organism evidence="3 4">
    <name type="scientific">Reticulomyxa filosa</name>
    <dbReference type="NCBI Taxonomy" id="46433"/>
    <lineage>
        <taxon>Eukaryota</taxon>
        <taxon>Sar</taxon>
        <taxon>Rhizaria</taxon>
        <taxon>Retaria</taxon>
        <taxon>Foraminifera</taxon>
        <taxon>Monothalamids</taxon>
        <taxon>Reticulomyxidae</taxon>
        <taxon>Reticulomyxa</taxon>
    </lineage>
</organism>
<sequence>KKKDNKKKKIIKEKGKMEKRKKKERKKSDRNKKNQFGNEFENNQKNEQINQARRTLALSECNVIFVISLVVVKYLMQTNVNMDRLILGKKKKKNKAKMYTGIWIMAAGNESCKKCKLLKEAKKII</sequence>
<accession>X6LMW7</accession>
<name>X6LMW7_RETFI</name>
<feature type="transmembrane region" description="Helical" evidence="2">
    <location>
        <begin position="55"/>
        <end position="76"/>
    </location>
</feature>
<keyword evidence="2" id="KW-1133">Transmembrane helix</keyword>
<feature type="compositionally biased region" description="Basic residues" evidence="1">
    <location>
        <begin position="1"/>
        <end position="30"/>
    </location>
</feature>
<dbReference type="Proteomes" id="UP000023152">
    <property type="component" value="Unassembled WGS sequence"/>
</dbReference>
<comment type="caution">
    <text evidence="3">The sequence shown here is derived from an EMBL/GenBank/DDBJ whole genome shotgun (WGS) entry which is preliminary data.</text>
</comment>
<evidence type="ECO:0000256" key="1">
    <source>
        <dbReference type="SAM" id="MobiDB-lite"/>
    </source>
</evidence>
<dbReference type="EMBL" id="ASPP01036768">
    <property type="protein sequence ID" value="ETO02070.1"/>
    <property type="molecule type" value="Genomic_DNA"/>
</dbReference>
<protein>
    <submittedName>
        <fullName evidence="3">Uncharacterized protein</fullName>
    </submittedName>
</protein>